<evidence type="ECO:0000313" key="1">
    <source>
        <dbReference type="EMBL" id="EEH04861.1"/>
    </source>
</evidence>
<accession>C0NV48</accession>
<name>C0NV48_AJECG</name>
<organism evidence="1 2">
    <name type="scientific">Ajellomyces capsulatus (strain G186AR / H82 / ATCC MYA-2454 / RMSCC 2432)</name>
    <name type="common">Darling's disease fungus</name>
    <name type="synonym">Histoplasma capsulatum</name>
    <dbReference type="NCBI Taxonomy" id="447093"/>
    <lineage>
        <taxon>Eukaryota</taxon>
        <taxon>Fungi</taxon>
        <taxon>Dikarya</taxon>
        <taxon>Ascomycota</taxon>
        <taxon>Pezizomycotina</taxon>
        <taxon>Eurotiomycetes</taxon>
        <taxon>Eurotiomycetidae</taxon>
        <taxon>Onygenales</taxon>
        <taxon>Ajellomycetaceae</taxon>
        <taxon>Histoplasma</taxon>
    </lineage>
</organism>
<keyword evidence="2" id="KW-1185">Reference proteome</keyword>
<gene>
    <name evidence="1" type="ORF">HCBG_06812</name>
</gene>
<dbReference type="EMBL" id="GG663372">
    <property type="protein sequence ID" value="EEH04861.1"/>
    <property type="molecule type" value="Genomic_DNA"/>
</dbReference>
<dbReference type="Proteomes" id="UP000001631">
    <property type="component" value="Unassembled WGS sequence"/>
</dbReference>
<dbReference type="InParanoid" id="C0NV48"/>
<dbReference type="VEuPathDB" id="FungiDB:I7I50_04616"/>
<protein>
    <submittedName>
        <fullName evidence="1">Uncharacterized protein</fullName>
    </submittedName>
</protein>
<dbReference type="HOGENOM" id="CLU_1906137_0_0_1"/>
<sequence length="133" mass="14897">MSGHRLVKPSKNYIPAGTKDITHSLCWLVVTKALGTHAVNFEWLQRFSHLLRDMGPFFTPIFFPESPEIPNNTEGIGNEPMSKTSIDGNSGVFDRFALPHKIVQAIYRHLNSYQDVVIVADVKLAKTEFSATP</sequence>
<reference evidence="1" key="1">
    <citation type="submission" date="2009-02" db="EMBL/GenBank/DDBJ databases">
        <title>The Genome Sequence of Ajellomyces capsulatus strain G186AR.</title>
        <authorList>
            <consortium name="The Broad Institute Genome Sequencing Platform"/>
            <person name="Champion M."/>
            <person name="Cuomo C."/>
            <person name="Ma L.-J."/>
            <person name="Henn M.R."/>
            <person name="Sil A."/>
            <person name="Goldman B."/>
            <person name="Young S.K."/>
            <person name="Kodira C.D."/>
            <person name="Zeng Q."/>
            <person name="Koehrsen M."/>
            <person name="Alvarado L."/>
            <person name="Berlin A."/>
            <person name="Borenstein D."/>
            <person name="Chen Z."/>
            <person name="Engels R."/>
            <person name="Freedman E."/>
            <person name="Gellesch M."/>
            <person name="Goldberg J."/>
            <person name="Griggs A."/>
            <person name="Gujja S."/>
            <person name="Heiman D."/>
            <person name="Hepburn T."/>
            <person name="Howarth C."/>
            <person name="Jen D."/>
            <person name="Larson L."/>
            <person name="Lewis B."/>
            <person name="Mehta T."/>
            <person name="Park D."/>
            <person name="Pearson M."/>
            <person name="Roberts A."/>
            <person name="Saif S."/>
            <person name="Shea T."/>
            <person name="Shenoy N."/>
            <person name="Sisk P."/>
            <person name="Stolte C."/>
            <person name="Sykes S."/>
            <person name="Walk T."/>
            <person name="White J."/>
            <person name="Yandava C."/>
            <person name="Klein B."/>
            <person name="McEwen J.G."/>
            <person name="Puccia R."/>
            <person name="Goldman G.H."/>
            <person name="Felipe M.S."/>
            <person name="Nino-Vega G."/>
            <person name="San-Blas G."/>
            <person name="Taylor J."/>
            <person name="Mendoza L."/>
            <person name="Galagan J."/>
            <person name="Nusbaum C."/>
            <person name="Birren B."/>
        </authorList>
    </citation>
    <scope>NUCLEOTIDE SEQUENCE</scope>
    <source>
        <strain evidence="1">G186AR</strain>
    </source>
</reference>
<evidence type="ECO:0000313" key="2">
    <source>
        <dbReference type="Proteomes" id="UP000001631"/>
    </source>
</evidence>
<dbReference type="AlphaFoldDB" id="C0NV48"/>
<dbReference type="RefSeq" id="XP_045285342.1">
    <property type="nucleotide sequence ID" value="XM_045433861.1"/>
</dbReference>
<dbReference type="GeneID" id="69039828"/>
<proteinExistence type="predicted"/>